<gene>
    <name evidence="1" type="ORF">GTCCBUS3UF5_6830</name>
</gene>
<reference evidence="1 2" key="1">
    <citation type="submission" date="2011-11" db="EMBL/GenBank/DDBJ databases">
        <title>Complete genome sequence of thermophilic Geobacillus thermoleovorans CCB_US3_UF5.</title>
        <authorList>
            <person name="Muhd Sakaff M.K.L."/>
            <person name="Abdul Rahman A.Y."/>
            <person name="Saito J.A."/>
            <person name="Hou S."/>
            <person name="Alam M."/>
        </authorList>
    </citation>
    <scope>NUCLEOTIDE SEQUENCE [LARGE SCALE GENOMIC DNA]</scope>
    <source>
        <strain evidence="1 2">CCB_US3_UF5</strain>
    </source>
</reference>
<protein>
    <submittedName>
        <fullName evidence="1">Uncharacterized protein</fullName>
    </submittedName>
</protein>
<evidence type="ECO:0000313" key="2">
    <source>
        <dbReference type="Proteomes" id="UP000005636"/>
    </source>
</evidence>
<organism evidence="1 2">
    <name type="scientific">Geobacillus thermoleovorans CCB_US3_UF5</name>
    <dbReference type="NCBI Taxonomy" id="1111068"/>
    <lineage>
        <taxon>Bacteria</taxon>
        <taxon>Bacillati</taxon>
        <taxon>Bacillota</taxon>
        <taxon>Bacilli</taxon>
        <taxon>Bacillales</taxon>
        <taxon>Anoxybacillaceae</taxon>
        <taxon>Geobacillus</taxon>
        <taxon>Geobacillus thermoleovorans group</taxon>
    </lineage>
</organism>
<proteinExistence type="predicted"/>
<sequence>MVKAADSSAAFFFMHNRRMMLRKQHPGNRRLGGAFLASSCRENGEITFCLNGGI</sequence>
<evidence type="ECO:0000313" key="1">
    <source>
        <dbReference type="EMBL" id="AEV18006.1"/>
    </source>
</evidence>
<name>A0ABM5ME89_GEOTH</name>
<accession>A0ABM5ME89</accession>
<dbReference type="EMBL" id="CP003125">
    <property type="protein sequence ID" value="AEV18006.1"/>
    <property type="molecule type" value="Genomic_DNA"/>
</dbReference>
<keyword evidence="2" id="KW-1185">Reference proteome</keyword>
<dbReference type="Proteomes" id="UP000005636">
    <property type="component" value="Chromosome"/>
</dbReference>